<organism evidence="2 3">
    <name type="scientific">Pseudaquabacterium inlustre</name>
    <dbReference type="NCBI Taxonomy" id="2984192"/>
    <lineage>
        <taxon>Bacteria</taxon>
        <taxon>Pseudomonadati</taxon>
        <taxon>Pseudomonadota</taxon>
        <taxon>Betaproteobacteria</taxon>
        <taxon>Burkholderiales</taxon>
        <taxon>Sphaerotilaceae</taxon>
        <taxon>Pseudaquabacterium</taxon>
    </lineage>
</organism>
<dbReference type="RefSeq" id="WP_341409394.1">
    <property type="nucleotide sequence ID" value="NZ_JBBUTH010000003.1"/>
</dbReference>
<feature type="region of interest" description="Disordered" evidence="1">
    <location>
        <begin position="1"/>
        <end position="25"/>
    </location>
</feature>
<protein>
    <recommendedName>
        <fullName evidence="4">PEP-CTERM protein-sorting domain-containing protein</fullName>
    </recommendedName>
</protein>
<evidence type="ECO:0000313" key="3">
    <source>
        <dbReference type="Proteomes" id="UP001365405"/>
    </source>
</evidence>
<dbReference type="InterPro" id="IPR011050">
    <property type="entry name" value="Pectin_lyase_fold/virulence"/>
</dbReference>
<dbReference type="EMBL" id="JBBUTH010000003">
    <property type="protein sequence ID" value="MEK8049711.1"/>
    <property type="molecule type" value="Genomic_DNA"/>
</dbReference>
<evidence type="ECO:0000256" key="1">
    <source>
        <dbReference type="SAM" id="MobiDB-lite"/>
    </source>
</evidence>
<keyword evidence="3" id="KW-1185">Reference proteome</keyword>
<name>A0ABU9CFM6_9BURK</name>
<gene>
    <name evidence="2" type="ORF">AACH10_05650</name>
</gene>
<dbReference type="Proteomes" id="UP001365405">
    <property type="component" value="Unassembled WGS sequence"/>
</dbReference>
<dbReference type="SUPFAM" id="SSF51126">
    <property type="entry name" value="Pectin lyase-like"/>
    <property type="match status" value="1"/>
</dbReference>
<sequence>MSQPARTAPSVRLPHHARPGSPRPPRRLRAALALAAVLALGAGPAQALDYVWLGQVDTLWFSNNTSVGGVIRSNWQPSAPFNDASTTITVDGLAGRGNRVQVSYMSYLSPSPFCSGSFLCGSVGPRMGSLTLAAGTTAVVGGSSAFGDAWQYANAAARMEWIGAEMGGAGVVHNAGTLRLSSLGNRAMVGVYGTVTLQGSGQTVLDNGFAEGTAEAGQSSRQFFYGGNGGWGDVLVVAAEHTLRGRGSLGVANGNLAVDNHGLIQAESGGQLVLVGLQGISPPRTHSIVNTGTLQATGGARLTVQGTVDNRGGQMVAQAGSVVELVAGVTGGTLRTVDSGVLRVTGGTSVVSIAGARLDGLLEVPQGKWLGLGPGFVNDGTLRLSGTAPGISSSVGATVHVMEDMRIDGSGRIVMAGAGEPPARFTGYSGLIGRAPVLTFGSGQTLSGSALLGGASTSQRTLAFVNEGRIQVEDGQTLQITAATLPGRSDSVGFLNQGQMQVQAGGTLQSLASSLGNDTAGRLVVERGGMLTGTLVQLDGHVTVDGSAQSVQLKGGLLDGTGTITSLSQTGGVFAPGHSPGTVTIEGSYTLNGGDLVLEVDGPDAAQADHLVIGGGLNLYNGRIVVDLSDYRGGAALSFADLLSVGGVLRTQHPTLGTRSSLVVTGLAPGREASLAWTNGQLGLTVAAAPVPEPATWALWAAGLLGLGRLATRRGRR</sequence>
<proteinExistence type="predicted"/>
<feature type="compositionally biased region" description="Basic residues" evidence="1">
    <location>
        <begin position="13"/>
        <end position="25"/>
    </location>
</feature>
<comment type="caution">
    <text evidence="2">The sequence shown here is derived from an EMBL/GenBank/DDBJ whole genome shotgun (WGS) entry which is preliminary data.</text>
</comment>
<evidence type="ECO:0008006" key="4">
    <source>
        <dbReference type="Google" id="ProtNLM"/>
    </source>
</evidence>
<reference evidence="2 3" key="1">
    <citation type="submission" date="2024-04" db="EMBL/GenBank/DDBJ databases">
        <title>Novel species of the genus Ideonella isolated from streams.</title>
        <authorList>
            <person name="Lu H."/>
        </authorList>
    </citation>
    <scope>NUCLEOTIDE SEQUENCE [LARGE SCALE GENOMIC DNA]</scope>
    <source>
        <strain evidence="2 3">DXS22W</strain>
    </source>
</reference>
<evidence type="ECO:0000313" key="2">
    <source>
        <dbReference type="EMBL" id="MEK8049711.1"/>
    </source>
</evidence>
<accession>A0ABU9CFM6</accession>